<dbReference type="PROSITE" id="PS00237">
    <property type="entry name" value="G_PROTEIN_RECEP_F1_1"/>
    <property type="match status" value="1"/>
</dbReference>
<dbReference type="GO" id="GO:0005044">
    <property type="term" value="F:scavenger receptor activity"/>
    <property type="evidence" value="ECO:0007669"/>
    <property type="project" value="InterPro"/>
</dbReference>
<evidence type="ECO:0000256" key="3">
    <source>
        <dbReference type="ARBA" id="ARBA00022692"/>
    </source>
</evidence>
<feature type="transmembrane region" description="Helical" evidence="11">
    <location>
        <begin position="216"/>
        <end position="238"/>
    </location>
</feature>
<feature type="domain" description="G-protein coupled receptors family 1 profile" evidence="12">
    <location>
        <begin position="59"/>
        <end position="317"/>
    </location>
</feature>
<dbReference type="Gene3D" id="1.20.1070.10">
    <property type="entry name" value="Rhodopsin 7-helix transmembrane proteins"/>
    <property type="match status" value="1"/>
</dbReference>
<evidence type="ECO:0000256" key="1">
    <source>
        <dbReference type="ARBA" id="ARBA00004651"/>
    </source>
</evidence>
<dbReference type="InterPro" id="IPR005383">
    <property type="entry name" value="ACKR4"/>
</dbReference>
<feature type="transmembrane region" description="Helical" evidence="11">
    <location>
        <begin position="47"/>
        <end position="69"/>
    </location>
</feature>
<evidence type="ECO:0000256" key="6">
    <source>
        <dbReference type="ARBA" id="ARBA00023136"/>
    </source>
</evidence>
<dbReference type="GO" id="GO:0007204">
    <property type="term" value="P:positive regulation of cytosolic calcium ion concentration"/>
    <property type="evidence" value="ECO:0007669"/>
    <property type="project" value="TreeGrafter"/>
</dbReference>
<dbReference type="PRINTS" id="PR00237">
    <property type="entry name" value="GPCRRHODOPSN"/>
</dbReference>
<keyword evidence="7 9" id="KW-0675">Receptor</keyword>
<evidence type="ECO:0000259" key="12">
    <source>
        <dbReference type="PROSITE" id="PS50262"/>
    </source>
</evidence>
<dbReference type="SUPFAM" id="SSF81321">
    <property type="entry name" value="Family A G protein-coupled receptor-like"/>
    <property type="match status" value="1"/>
</dbReference>
<sequence length="378" mass="40984">MGEDDYQVFPDGHNGSFNDSYDYYDYEQHSVCDKASVRSFAAVFLPLVYGLTLVLGLAGNSLVVLVYSGRGGGHLRTLTDVCLLNLAAADLLLLVTLPLWAAAAATQGWHLGAALCKLTAYLYSATFSCSMFLLACVSADRYLAVARPAAGRRCAGGCRGRVLVSVGVWVSACVLGLPDLLFSHVRPASHGGLACVTVLPRGMTRRAMVALELLEVALRFLLPLGIMGVCYGLVWRALSRAAGLRRDRKWRALRVLLAVVLVFLLTQLPYNVVKLTRALDSAYALVTDCEVSKSLDRAMQVTESLALSHACINPLLYAFVGSAFRGRVLRAAKDLSERLGRRGARRRQEPAVEMSLRGPDQTHSHSGSDQEDTSTFTI</sequence>
<proteinExistence type="inferred from homology"/>
<name>A0A8C5A2Y1_GADMO</name>
<dbReference type="PANTHER" id="PTHR10489">
    <property type="entry name" value="CELL ADHESION MOLECULE"/>
    <property type="match status" value="1"/>
</dbReference>
<accession>A0A8C5A2Y1</accession>
<dbReference type="InterPro" id="IPR050119">
    <property type="entry name" value="CCR1-9-like"/>
</dbReference>
<keyword evidence="2" id="KW-1003">Cell membrane</keyword>
<evidence type="ECO:0000256" key="7">
    <source>
        <dbReference type="ARBA" id="ARBA00023170"/>
    </source>
</evidence>
<dbReference type="GO" id="GO:0016493">
    <property type="term" value="F:C-C chemokine receptor activity"/>
    <property type="evidence" value="ECO:0007669"/>
    <property type="project" value="TreeGrafter"/>
</dbReference>
<protein>
    <submittedName>
        <fullName evidence="13">Atypical chemokine receptor 4</fullName>
    </submittedName>
</protein>
<dbReference type="Pfam" id="PF00001">
    <property type="entry name" value="7tm_1"/>
    <property type="match status" value="1"/>
</dbReference>
<dbReference type="RefSeq" id="XP_030204196.1">
    <property type="nucleotide sequence ID" value="XM_030348336.1"/>
</dbReference>
<feature type="transmembrane region" description="Helical" evidence="11">
    <location>
        <begin position="305"/>
        <end position="324"/>
    </location>
</feature>
<reference evidence="13" key="2">
    <citation type="submission" date="2025-09" db="UniProtKB">
        <authorList>
            <consortium name="Ensembl"/>
        </authorList>
    </citation>
    <scope>IDENTIFICATION</scope>
</reference>
<feature type="transmembrane region" description="Helical" evidence="11">
    <location>
        <begin position="250"/>
        <end position="270"/>
    </location>
</feature>
<keyword evidence="3 9" id="KW-0812">Transmembrane</keyword>
<dbReference type="GeneTree" id="ENSGT01030000234667"/>
<keyword evidence="4 11" id="KW-1133">Transmembrane helix</keyword>
<feature type="transmembrane region" description="Helical" evidence="11">
    <location>
        <begin position="160"/>
        <end position="177"/>
    </location>
</feature>
<dbReference type="GeneID" id="115536882"/>
<dbReference type="OMA" id="YPLSMAR"/>
<dbReference type="PRINTS" id="PR00657">
    <property type="entry name" value="CCCHEMOKINER"/>
</dbReference>
<evidence type="ECO:0000256" key="10">
    <source>
        <dbReference type="SAM" id="MobiDB-lite"/>
    </source>
</evidence>
<comment type="similarity">
    <text evidence="9">Belongs to the G-protein coupled receptor 1 family.</text>
</comment>
<dbReference type="GO" id="GO:0009897">
    <property type="term" value="C:external side of plasma membrane"/>
    <property type="evidence" value="ECO:0007669"/>
    <property type="project" value="TreeGrafter"/>
</dbReference>
<dbReference type="GO" id="GO:0019722">
    <property type="term" value="P:calcium-mediated signaling"/>
    <property type="evidence" value="ECO:0007669"/>
    <property type="project" value="TreeGrafter"/>
</dbReference>
<feature type="transmembrane region" description="Helical" evidence="11">
    <location>
        <begin position="81"/>
        <end position="100"/>
    </location>
</feature>
<evidence type="ECO:0000256" key="8">
    <source>
        <dbReference type="ARBA" id="ARBA00023224"/>
    </source>
</evidence>
<dbReference type="PANTHER" id="PTHR10489:SF733">
    <property type="entry name" value="ATYPICAL CHEMOKINE RECEPTOR 4"/>
    <property type="match status" value="1"/>
</dbReference>
<evidence type="ECO:0000256" key="2">
    <source>
        <dbReference type="ARBA" id="ARBA00022475"/>
    </source>
</evidence>
<dbReference type="OrthoDB" id="9874829at2759"/>
<feature type="region of interest" description="Disordered" evidence="10">
    <location>
        <begin position="340"/>
        <end position="378"/>
    </location>
</feature>
<dbReference type="Ensembl" id="ENSGMOT00000031652.1">
    <property type="protein sequence ID" value="ENSGMOP00000026254.1"/>
    <property type="gene ID" value="ENSGMOG00000026042.1"/>
</dbReference>
<evidence type="ECO:0000256" key="9">
    <source>
        <dbReference type="RuleBase" id="RU000688"/>
    </source>
</evidence>
<evidence type="ECO:0000256" key="11">
    <source>
        <dbReference type="SAM" id="Phobius"/>
    </source>
</evidence>
<evidence type="ECO:0000313" key="14">
    <source>
        <dbReference type="Proteomes" id="UP000694546"/>
    </source>
</evidence>
<gene>
    <name evidence="13" type="primary">ACKR4</name>
</gene>
<feature type="transmembrane region" description="Helical" evidence="11">
    <location>
        <begin position="120"/>
        <end position="139"/>
    </location>
</feature>
<dbReference type="PRINTS" id="PR01558">
    <property type="entry name" value="CHEMOKINER11"/>
</dbReference>
<keyword evidence="5 9" id="KW-0297">G-protein coupled receptor</keyword>
<dbReference type="AlphaFoldDB" id="A0A8C5A2Y1"/>
<keyword evidence="8 9" id="KW-0807">Transducer</keyword>
<keyword evidence="14" id="KW-1185">Reference proteome</keyword>
<evidence type="ECO:0000313" key="13">
    <source>
        <dbReference type="Ensembl" id="ENSGMOP00000026254.1"/>
    </source>
</evidence>
<keyword evidence="6 11" id="KW-0472">Membrane</keyword>
<dbReference type="GO" id="GO:0006955">
    <property type="term" value="P:immune response"/>
    <property type="evidence" value="ECO:0007669"/>
    <property type="project" value="TreeGrafter"/>
</dbReference>
<dbReference type="PROSITE" id="PS50262">
    <property type="entry name" value="G_PROTEIN_RECEP_F1_2"/>
    <property type="match status" value="1"/>
</dbReference>
<dbReference type="InterPro" id="IPR000276">
    <property type="entry name" value="GPCR_Rhodpsn"/>
</dbReference>
<dbReference type="GO" id="GO:0019957">
    <property type="term" value="F:C-C chemokine binding"/>
    <property type="evidence" value="ECO:0007669"/>
    <property type="project" value="TreeGrafter"/>
</dbReference>
<dbReference type="Proteomes" id="UP000694546">
    <property type="component" value="Chromosome 23"/>
</dbReference>
<evidence type="ECO:0000256" key="5">
    <source>
        <dbReference type="ARBA" id="ARBA00023040"/>
    </source>
</evidence>
<dbReference type="InterPro" id="IPR000355">
    <property type="entry name" value="Chemokine_rcpt"/>
</dbReference>
<dbReference type="GO" id="GO:0060326">
    <property type="term" value="P:cell chemotaxis"/>
    <property type="evidence" value="ECO:0007669"/>
    <property type="project" value="TreeGrafter"/>
</dbReference>
<dbReference type="InterPro" id="IPR017452">
    <property type="entry name" value="GPCR_Rhodpsn_7TM"/>
</dbReference>
<comment type="subcellular location">
    <subcellularLocation>
        <location evidence="1">Cell membrane</location>
        <topology evidence="1">Multi-pass membrane protein</topology>
    </subcellularLocation>
</comment>
<reference evidence="13" key="1">
    <citation type="submission" date="2025-08" db="UniProtKB">
        <authorList>
            <consortium name="Ensembl"/>
        </authorList>
    </citation>
    <scope>IDENTIFICATION</scope>
</reference>
<evidence type="ECO:0000256" key="4">
    <source>
        <dbReference type="ARBA" id="ARBA00022989"/>
    </source>
</evidence>
<feature type="compositionally biased region" description="Basic and acidic residues" evidence="10">
    <location>
        <begin position="340"/>
        <end position="350"/>
    </location>
</feature>
<organism evidence="13 14">
    <name type="scientific">Gadus morhua</name>
    <name type="common">Atlantic cod</name>
    <dbReference type="NCBI Taxonomy" id="8049"/>
    <lineage>
        <taxon>Eukaryota</taxon>
        <taxon>Metazoa</taxon>
        <taxon>Chordata</taxon>
        <taxon>Craniata</taxon>
        <taxon>Vertebrata</taxon>
        <taxon>Euteleostomi</taxon>
        <taxon>Actinopterygii</taxon>
        <taxon>Neopterygii</taxon>
        <taxon>Teleostei</taxon>
        <taxon>Neoteleostei</taxon>
        <taxon>Acanthomorphata</taxon>
        <taxon>Zeiogadaria</taxon>
        <taxon>Gadariae</taxon>
        <taxon>Gadiformes</taxon>
        <taxon>Gadoidei</taxon>
        <taxon>Gadidae</taxon>
        <taxon>Gadus</taxon>
    </lineage>
</organism>